<dbReference type="GO" id="GO:0030247">
    <property type="term" value="F:polysaccharide binding"/>
    <property type="evidence" value="ECO:0007669"/>
    <property type="project" value="InterPro"/>
</dbReference>
<dbReference type="PROSITE" id="PS00107">
    <property type="entry name" value="PROTEIN_KINASE_ATP"/>
    <property type="match status" value="1"/>
</dbReference>
<keyword evidence="12" id="KW-0325">Glycoprotein</keyword>
<evidence type="ECO:0000313" key="17">
    <source>
        <dbReference type="Proteomes" id="UP001179952"/>
    </source>
</evidence>
<keyword evidence="2" id="KW-0723">Serine/threonine-protein kinase</keyword>
<sequence>MVTNGSCNGIGCCQTSIPKGVKEINIEIQSYNNHTNVSAFNPCSYAFLADLNWFTFHGLPDLSSEFYEKNNNGIAPLVLDWAIGNQTCEEAKRVPNSDYACASQNSKCYDSTNGPGYRCNCNSGYKGNPYLHGGCVRHPFCITSQEKPGCQDKCGNISIPYPFGIGENCFREGFGIDCNSTNDGLVPFISGSNIDITNISLSTGEIIVTQYIARDCYNRTGFQVRNNQPTFKNNGVAPLVLDWAVGNQTCEEAKRAPNSDHACVSENSENSNCYDSTNGPGYRCNCNSGYKGNPYLHGGCQDIDECKNKVAFPCRGICTNTQGNYSCECPKGKHSINPILFECKSLFPVEQILKNLIGHAGIGIPLILILIGSWIYLGLQTRKFIKMKEKFFKQNGGFDLQRLLNSHPSTTFKIFSKEELERATNNFDEKNVLGRGGNGTVFKGVLADNHVLAIKKSSVNNDEVLNKQFANEIFILSQINHKNVVKLLGCCVEVEIPMLVYEFISNGTLFEFIHSRQRLCLNDCLRIATEAASALSYLHWDASPPILHGDVKSSNILLDKNLMVKVSDFGTSKLTPKGTDQFVTFIQGTRGYLDPEYLQTGQLTDKSDVYSFGVVLLELLTRKMAFFRQGIEEERNLANVFLSAMKEERLIDVLDHEMVNEGRMDLILEVCNLAKQCLNIGGEERPTMKEVAMELEGLIVFRSHPWVIDNSEDTERLIGGSSDIYINENTDCYTADKSAIMSIKAGR</sequence>
<evidence type="ECO:0000256" key="3">
    <source>
        <dbReference type="ARBA" id="ARBA00022679"/>
    </source>
</evidence>
<dbReference type="CDD" id="cd00054">
    <property type="entry name" value="EGF_CA"/>
    <property type="match status" value="1"/>
</dbReference>
<dbReference type="SMART" id="SM00220">
    <property type="entry name" value="S_TKc"/>
    <property type="match status" value="1"/>
</dbReference>
<dbReference type="InterPro" id="IPR000719">
    <property type="entry name" value="Prot_kinase_dom"/>
</dbReference>
<feature type="binding site" evidence="13">
    <location>
        <position position="456"/>
    </location>
    <ligand>
        <name>ATP</name>
        <dbReference type="ChEBI" id="CHEBI:30616"/>
    </ligand>
</feature>
<dbReference type="GO" id="GO:0005524">
    <property type="term" value="F:ATP binding"/>
    <property type="evidence" value="ECO:0007669"/>
    <property type="project" value="UniProtKB-UniRule"/>
</dbReference>
<organism evidence="16 17">
    <name type="scientific">Acorus gramineus</name>
    <name type="common">Dwarf sweet flag</name>
    <dbReference type="NCBI Taxonomy" id="55184"/>
    <lineage>
        <taxon>Eukaryota</taxon>
        <taxon>Viridiplantae</taxon>
        <taxon>Streptophyta</taxon>
        <taxon>Embryophyta</taxon>
        <taxon>Tracheophyta</taxon>
        <taxon>Spermatophyta</taxon>
        <taxon>Magnoliopsida</taxon>
        <taxon>Liliopsida</taxon>
        <taxon>Acoraceae</taxon>
        <taxon>Acorus</taxon>
    </lineage>
</organism>
<dbReference type="SUPFAM" id="SSF56112">
    <property type="entry name" value="Protein kinase-like (PK-like)"/>
    <property type="match status" value="1"/>
</dbReference>
<dbReference type="InterPro" id="IPR000742">
    <property type="entry name" value="EGF"/>
</dbReference>
<evidence type="ECO:0000256" key="11">
    <source>
        <dbReference type="ARBA" id="ARBA00023157"/>
    </source>
</evidence>
<dbReference type="PROSITE" id="PS01187">
    <property type="entry name" value="EGF_CA"/>
    <property type="match status" value="1"/>
</dbReference>
<proteinExistence type="predicted"/>
<reference evidence="16" key="1">
    <citation type="journal article" date="2023" name="Nat. Commun.">
        <title>Diploid and tetraploid genomes of Acorus and the evolution of monocots.</title>
        <authorList>
            <person name="Ma L."/>
            <person name="Liu K.W."/>
            <person name="Li Z."/>
            <person name="Hsiao Y.Y."/>
            <person name="Qi Y."/>
            <person name="Fu T."/>
            <person name="Tang G.D."/>
            <person name="Zhang D."/>
            <person name="Sun W.H."/>
            <person name="Liu D.K."/>
            <person name="Li Y."/>
            <person name="Chen G.Z."/>
            <person name="Liu X.D."/>
            <person name="Liao X.Y."/>
            <person name="Jiang Y.T."/>
            <person name="Yu X."/>
            <person name="Hao Y."/>
            <person name="Huang J."/>
            <person name="Zhao X.W."/>
            <person name="Ke S."/>
            <person name="Chen Y.Y."/>
            <person name="Wu W.L."/>
            <person name="Hsu J.L."/>
            <person name="Lin Y.F."/>
            <person name="Huang M.D."/>
            <person name="Li C.Y."/>
            <person name="Huang L."/>
            <person name="Wang Z.W."/>
            <person name="Zhao X."/>
            <person name="Zhong W.Y."/>
            <person name="Peng D.H."/>
            <person name="Ahmad S."/>
            <person name="Lan S."/>
            <person name="Zhang J.S."/>
            <person name="Tsai W.C."/>
            <person name="Van de Peer Y."/>
            <person name="Liu Z.J."/>
        </authorList>
    </citation>
    <scope>NUCLEOTIDE SEQUENCE</scope>
    <source>
        <strain evidence="16">SCP</strain>
    </source>
</reference>
<gene>
    <name evidence="16" type="ORF">QJS04_geneDACA000295</name>
</gene>
<evidence type="ECO:0000256" key="2">
    <source>
        <dbReference type="ARBA" id="ARBA00022527"/>
    </source>
</evidence>
<evidence type="ECO:0000256" key="12">
    <source>
        <dbReference type="ARBA" id="ARBA00023180"/>
    </source>
</evidence>
<evidence type="ECO:0000256" key="7">
    <source>
        <dbReference type="ARBA" id="ARBA00022777"/>
    </source>
</evidence>
<dbReference type="InterPro" id="IPR018097">
    <property type="entry name" value="EGF_Ca-bd_CS"/>
</dbReference>
<dbReference type="FunFam" id="1.10.510.10:FF:000084">
    <property type="entry name" value="Wall-associated receptor kinase 2"/>
    <property type="match status" value="1"/>
</dbReference>
<protein>
    <submittedName>
        <fullName evidence="16">Wall-associated receptor kinase 5</fullName>
    </submittedName>
</protein>
<name>A0AAV9ATF7_ACOGR</name>
<keyword evidence="10 14" id="KW-0472">Membrane</keyword>
<evidence type="ECO:0000256" key="9">
    <source>
        <dbReference type="ARBA" id="ARBA00022989"/>
    </source>
</evidence>
<keyword evidence="5" id="KW-0732">Signal</keyword>
<dbReference type="Pfam" id="PF13947">
    <property type="entry name" value="GUB_WAK_bind"/>
    <property type="match status" value="1"/>
</dbReference>
<keyword evidence="7 16" id="KW-0418">Kinase</keyword>
<feature type="transmembrane region" description="Helical" evidence="14">
    <location>
        <begin position="356"/>
        <end position="379"/>
    </location>
</feature>
<evidence type="ECO:0000256" key="10">
    <source>
        <dbReference type="ARBA" id="ARBA00023136"/>
    </source>
</evidence>
<dbReference type="GO" id="GO:0005509">
    <property type="term" value="F:calcium ion binding"/>
    <property type="evidence" value="ECO:0007669"/>
    <property type="project" value="InterPro"/>
</dbReference>
<keyword evidence="11" id="KW-1015">Disulfide bond</keyword>
<dbReference type="GO" id="GO:0007166">
    <property type="term" value="P:cell surface receptor signaling pathway"/>
    <property type="evidence" value="ECO:0007669"/>
    <property type="project" value="InterPro"/>
</dbReference>
<dbReference type="PANTHER" id="PTHR27005">
    <property type="entry name" value="WALL-ASSOCIATED RECEPTOR KINASE-LIKE 21"/>
    <property type="match status" value="1"/>
</dbReference>
<dbReference type="InterPro" id="IPR008271">
    <property type="entry name" value="Ser/Thr_kinase_AS"/>
</dbReference>
<evidence type="ECO:0000256" key="6">
    <source>
        <dbReference type="ARBA" id="ARBA00022741"/>
    </source>
</evidence>
<dbReference type="EMBL" id="JAUJYN010000007">
    <property type="protein sequence ID" value="KAK1267570.1"/>
    <property type="molecule type" value="Genomic_DNA"/>
</dbReference>
<dbReference type="InterPro" id="IPR045274">
    <property type="entry name" value="WAK-like"/>
</dbReference>
<dbReference type="InterPro" id="IPR000152">
    <property type="entry name" value="EGF-type_Asp/Asn_hydroxyl_site"/>
</dbReference>
<keyword evidence="4 14" id="KW-0812">Transmembrane</keyword>
<dbReference type="PROSITE" id="PS00010">
    <property type="entry name" value="ASX_HYDROXYL"/>
    <property type="match status" value="1"/>
</dbReference>
<dbReference type="Pfam" id="PF08488">
    <property type="entry name" value="WAK"/>
    <property type="match status" value="1"/>
</dbReference>
<keyword evidence="6 13" id="KW-0547">Nucleotide-binding</keyword>
<dbReference type="AlphaFoldDB" id="A0AAV9ATF7"/>
<dbReference type="SUPFAM" id="SSF57196">
    <property type="entry name" value="EGF/Laminin"/>
    <property type="match status" value="1"/>
</dbReference>
<dbReference type="SMART" id="SM00179">
    <property type="entry name" value="EGF_CA"/>
    <property type="match status" value="1"/>
</dbReference>
<reference evidence="16" key="2">
    <citation type="submission" date="2023-06" db="EMBL/GenBank/DDBJ databases">
        <authorList>
            <person name="Ma L."/>
            <person name="Liu K.-W."/>
            <person name="Li Z."/>
            <person name="Hsiao Y.-Y."/>
            <person name="Qi Y."/>
            <person name="Fu T."/>
            <person name="Tang G."/>
            <person name="Zhang D."/>
            <person name="Sun W.-H."/>
            <person name="Liu D.-K."/>
            <person name="Li Y."/>
            <person name="Chen G.-Z."/>
            <person name="Liu X.-D."/>
            <person name="Liao X.-Y."/>
            <person name="Jiang Y.-T."/>
            <person name="Yu X."/>
            <person name="Hao Y."/>
            <person name="Huang J."/>
            <person name="Zhao X.-W."/>
            <person name="Ke S."/>
            <person name="Chen Y.-Y."/>
            <person name="Wu W.-L."/>
            <person name="Hsu J.-L."/>
            <person name="Lin Y.-F."/>
            <person name="Huang M.-D."/>
            <person name="Li C.-Y."/>
            <person name="Huang L."/>
            <person name="Wang Z.-W."/>
            <person name="Zhao X."/>
            <person name="Zhong W.-Y."/>
            <person name="Peng D.-H."/>
            <person name="Ahmad S."/>
            <person name="Lan S."/>
            <person name="Zhang J.-S."/>
            <person name="Tsai W.-C."/>
            <person name="Van De Peer Y."/>
            <person name="Liu Z.-J."/>
        </authorList>
    </citation>
    <scope>NUCLEOTIDE SEQUENCE</scope>
    <source>
        <strain evidence="16">SCP</strain>
        <tissue evidence="16">Leaves</tissue>
    </source>
</reference>
<keyword evidence="9 14" id="KW-1133">Transmembrane helix</keyword>
<keyword evidence="17" id="KW-1185">Reference proteome</keyword>
<comment type="caution">
    <text evidence="16">The sequence shown here is derived from an EMBL/GenBank/DDBJ whole genome shotgun (WGS) entry which is preliminary data.</text>
</comment>
<dbReference type="Gene3D" id="2.10.25.10">
    <property type="entry name" value="Laminin"/>
    <property type="match status" value="1"/>
</dbReference>
<evidence type="ECO:0000256" key="8">
    <source>
        <dbReference type="ARBA" id="ARBA00022840"/>
    </source>
</evidence>
<dbReference type="GO" id="GO:0004674">
    <property type="term" value="F:protein serine/threonine kinase activity"/>
    <property type="evidence" value="ECO:0007669"/>
    <property type="project" value="UniProtKB-KW"/>
</dbReference>
<accession>A0AAV9ATF7</accession>
<dbReference type="InterPro" id="IPR001881">
    <property type="entry name" value="EGF-like_Ca-bd_dom"/>
</dbReference>
<dbReference type="Pfam" id="PF00069">
    <property type="entry name" value="Pkinase"/>
    <property type="match status" value="1"/>
</dbReference>
<keyword evidence="3" id="KW-0808">Transferase</keyword>
<dbReference type="GO" id="GO:0005886">
    <property type="term" value="C:plasma membrane"/>
    <property type="evidence" value="ECO:0007669"/>
    <property type="project" value="TreeGrafter"/>
</dbReference>
<keyword evidence="8 13" id="KW-0067">ATP-binding</keyword>
<dbReference type="InterPro" id="IPR017441">
    <property type="entry name" value="Protein_kinase_ATP_BS"/>
</dbReference>
<evidence type="ECO:0000256" key="4">
    <source>
        <dbReference type="ARBA" id="ARBA00022692"/>
    </source>
</evidence>
<dbReference type="Proteomes" id="UP001179952">
    <property type="component" value="Unassembled WGS sequence"/>
</dbReference>
<dbReference type="Gene3D" id="1.10.510.10">
    <property type="entry name" value="Transferase(Phosphotransferase) domain 1"/>
    <property type="match status" value="1"/>
</dbReference>
<evidence type="ECO:0000256" key="14">
    <source>
        <dbReference type="SAM" id="Phobius"/>
    </source>
</evidence>
<feature type="domain" description="Protein kinase" evidence="15">
    <location>
        <begin position="427"/>
        <end position="707"/>
    </location>
</feature>
<dbReference type="InterPro" id="IPR011009">
    <property type="entry name" value="Kinase-like_dom_sf"/>
</dbReference>
<dbReference type="InterPro" id="IPR025287">
    <property type="entry name" value="WAK_GUB"/>
</dbReference>
<dbReference type="PANTHER" id="PTHR27005:SF479">
    <property type="entry name" value="OS06G0706600 PROTEIN"/>
    <property type="match status" value="1"/>
</dbReference>
<comment type="subcellular location">
    <subcellularLocation>
        <location evidence="1">Membrane</location>
        <topology evidence="1">Single-pass type I membrane protein</topology>
    </subcellularLocation>
</comment>
<evidence type="ECO:0000313" key="16">
    <source>
        <dbReference type="EMBL" id="KAK1267570.1"/>
    </source>
</evidence>
<dbReference type="FunFam" id="3.30.200.20:FF:000043">
    <property type="entry name" value="Wall-associated receptor kinase 2"/>
    <property type="match status" value="1"/>
</dbReference>
<dbReference type="SMART" id="SM00181">
    <property type="entry name" value="EGF"/>
    <property type="match status" value="3"/>
</dbReference>
<dbReference type="PROSITE" id="PS50011">
    <property type="entry name" value="PROTEIN_KINASE_DOM"/>
    <property type="match status" value="1"/>
</dbReference>
<dbReference type="Gene3D" id="3.30.200.20">
    <property type="entry name" value="Phosphorylase Kinase, domain 1"/>
    <property type="match status" value="1"/>
</dbReference>
<evidence type="ECO:0000256" key="13">
    <source>
        <dbReference type="PROSITE-ProRule" id="PRU10141"/>
    </source>
</evidence>
<dbReference type="PROSITE" id="PS00108">
    <property type="entry name" value="PROTEIN_KINASE_ST"/>
    <property type="match status" value="1"/>
</dbReference>
<evidence type="ECO:0000256" key="5">
    <source>
        <dbReference type="ARBA" id="ARBA00022729"/>
    </source>
</evidence>
<evidence type="ECO:0000259" key="15">
    <source>
        <dbReference type="PROSITE" id="PS50011"/>
    </source>
</evidence>
<keyword evidence="16" id="KW-0675">Receptor</keyword>
<dbReference type="InterPro" id="IPR013695">
    <property type="entry name" value="WAK"/>
</dbReference>
<evidence type="ECO:0000256" key="1">
    <source>
        <dbReference type="ARBA" id="ARBA00004479"/>
    </source>
</evidence>